<accession>A0A511BME7</accession>
<keyword evidence="2" id="KW-1185">Reference proteome</keyword>
<protein>
    <submittedName>
        <fullName evidence="1">Uncharacterized protein</fullName>
    </submittedName>
</protein>
<evidence type="ECO:0000313" key="1">
    <source>
        <dbReference type="EMBL" id="GEL01509.1"/>
    </source>
</evidence>
<dbReference type="AlphaFoldDB" id="A0A511BME7"/>
<reference evidence="1 2" key="1">
    <citation type="submission" date="2019-07" db="EMBL/GenBank/DDBJ databases">
        <title>Whole genome shotgun sequence of Swaminathania salitolerans NBRC 104436.</title>
        <authorList>
            <person name="Hosoyama A."/>
            <person name="Uohara A."/>
            <person name="Ohji S."/>
            <person name="Ichikawa N."/>
        </authorList>
    </citation>
    <scope>NUCLEOTIDE SEQUENCE [LARGE SCALE GENOMIC DNA]</scope>
    <source>
        <strain evidence="1 2">NBRC 104436</strain>
    </source>
</reference>
<dbReference type="Proteomes" id="UP000321405">
    <property type="component" value="Unassembled WGS sequence"/>
</dbReference>
<comment type="caution">
    <text evidence="1">The sequence shown here is derived from an EMBL/GenBank/DDBJ whole genome shotgun (WGS) entry which is preliminary data.</text>
</comment>
<organism evidence="1 2">
    <name type="scientific">Swaminathania salitolerans</name>
    <dbReference type="NCBI Taxonomy" id="182838"/>
    <lineage>
        <taxon>Bacteria</taxon>
        <taxon>Pseudomonadati</taxon>
        <taxon>Pseudomonadota</taxon>
        <taxon>Alphaproteobacteria</taxon>
        <taxon>Acetobacterales</taxon>
        <taxon>Acetobacteraceae</taxon>
        <taxon>Swaminathania</taxon>
    </lineage>
</organism>
<gene>
    <name evidence="1" type="ORF">SSA02_06720</name>
</gene>
<evidence type="ECO:0000313" key="2">
    <source>
        <dbReference type="Proteomes" id="UP000321405"/>
    </source>
</evidence>
<proteinExistence type="predicted"/>
<dbReference type="EMBL" id="BJVC01000001">
    <property type="protein sequence ID" value="GEL01509.1"/>
    <property type="molecule type" value="Genomic_DNA"/>
</dbReference>
<sequence length="80" mass="8530">MLLHGIKCLLIDQARHRDKDDFADRLQHLGLGALVELMLADIGAPGQNAVKLTDASTSTVAGEDAVAVEMINDGLDAHRP</sequence>
<name>A0A511BME7_9PROT</name>